<feature type="compositionally biased region" description="Gly residues" evidence="10">
    <location>
        <begin position="104"/>
        <end position="114"/>
    </location>
</feature>
<dbReference type="InterPro" id="IPR000504">
    <property type="entry name" value="RRM_dom"/>
</dbReference>
<feature type="compositionally biased region" description="Gly residues" evidence="10">
    <location>
        <begin position="467"/>
        <end position="481"/>
    </location>
</feature>
<reference evidence="13 14" key="1">
    <citation type="submission" date="2024-08" db="EMBL/GenBank/DDBJ databases">
        <title>Gnathostoma spinigerum genome.</title>
        <authorList>
            <person name="Gonzalez-Bertolin B."/>
            <person name="Monzon S."/>
            <person name="Zaballos A."/>
            <person name="Jimenez P."/>
            <person name="Dekumyoy P."/>
            <person name="Varona S."/>
            <person name="Cuesta I."/>
            <person name="Sumanam S."/>
            <person name="Adisakwattana P."/>
            <person name="Gasser R.B."/>
            <person name="Hernandez-Gonzalez A."/>
            <person name="Young N.D."/>
            <person name="Perteguer M.J."/>
        </authorList>
    </citation>
    <scope>NUCLEOTIDE SEQUENCE [LARGE SCALE GENOMIC DNA]</scope>
    <source>
        <strain evidence="13">AL3</strain>
        <tissue evidence="13">Liver</tissue>
    </source>
</reference>
<keyword evidence="4 9" id="KW-0863">Zinc-finger</keyword>
<feature type="region of interest" description="Disordered" evidence="10">
    <location>
        <begin position="413"/>
        <end position="619"/>
    </location>
</feature>
<feature type="compositionally biased region" description="Basic and acidic residues" evidence="10">
    <location>
        <begin position="527"/>
        <end position="545"/>
    </location>
</feature>
<dbReference type="GO" id="GO:0008270">
    <property type="term" value="F:zinc ion binding"/>
    <property type="evidence" value="ECO:0007669"/>
    <property type="project" value="UniProtKB-KW"/>
</dbReference>
<dbReference type="PANTHER" id="PTHR23238">
    <property type="entry name" value="RNA BINDING PROTEIN"/>
    <property type="match status" value="1"/>
</dbReference>
<feature type="domain" description="RanBP2-type" evidence="12">
    <location>
        <begin position="562"/>
        <end position="591"/>
    </location>
</feature>
<feature type="compositionally biased region" description="Low complexity" evidence="10">
    <location>
        <begin position="85"/>
        <end position="98"/>
    </location>
</feature>
<dbReference type="InterPro" id="IPR001876">
    <property type="entry name" value="Znf_RanBP2"/>
</dbReference>
<gene>
    <name evidence="13" type="ORF">AB6A40_003609</name>
</gene>
<feature type="compositionally biased region" description="Low complexity" evidence="10">
    <location>
        <begin position="53"/>
        <end position="67"/>
    </location>
</feature>
<evidence type="ECO:0000313" key="14">
    <source>
        <dbReference type="Proteomes" id="UP001608902"/>
    </source>
</evidence>
<dbReference type="InterPro" id="IPR034870">
    <property type="entry name" value="TET_fam"/>
</dbReference>
<dbReference type="SUPFAM" id="SSF90209">
    <property type="entry name" value="Ran binding protein zinc finger-like"/>
    <property type="match status" value="1"/>
</dbReference>
<sequence>MSAYGATYQHQQPSGNQPPSGDPNSAAYQQYDPATLAQYQQAWQQYYAAMGQSGVQSAPGGQSGSQPPSGPVDPNASQYSGYYGQGANNSNAPGANNAMPFNGSGHGGGYGNGPMPGRRDAGNGPPGQGMPPGLGAPPGQRMGGPGDPKMMGGMNGPANMYGRPGGPGPVGPPGGMDVGGMPPRGRGDRESSPGRSYDNRGGYGGGRSDRYGGDSDRDRYDGRESRSDRGRDRYSSRDYDQGRDYGRDRDRSRESRSRDRPSRWGNDDRDRGPPNGGPRGGPGAGGPGGRGGFQDRGPSRGGGSGGGFSSGPRDDQVEVRDTVFVQGIPVSANEQFIHDVFSTQGDIAKNERTGGPRIKIYTDRDSNQPKGECTITFVDEKTAEQVISVYNGQCFPGSDVRMNLSYAKYRAEGSRRGGGRGGFGDRRGGFSRGIDLQAVHKPSGGFGGRDRDTGGFPDRGHGDRDFGGGGGGRGGFGGDRGGFGDRGGRGGFRGGRGGFSDRGGRGGFEGGPPRGDFGSRGGFRGRGGSDRGGPDRGGRFGDRGGRGRGRGGVRTGGNLEVRPNDWTCGSCGNTNFGFRQECNRCHTPRSGGGGGPPGPMRNGGGMGRGRGDSERPGPY</sequence>
<dbReference type="SMART" id="SM00360">
    <property type="entry name" value="RRM"/>
    <property type="match status" value="1"/>
</dbReference>
<evidence type="ECO:0000256" key="7">
    <source>
        <dbReference type="ARBA" id="ARBA00023242"/>
    </source>
</evidence>
<keyword evidence="6 8" id="KW-0694">RNA-binding</keyword>
<keyword evidence="7" id="KW-0539">Nucleus</keyword>
<comment type="similarity">
    <text evidence="2">Belongs to the RRM TET family.</text>
</comment>
<dbReference type="PROSITE" id="PS50102">
    <property type="entry name" value="RRM"/>
    <property type="match status" value="1"/>
</dbReference>
<dbReference type="InterPro" id="IPR035979">
    <property type="entry name" value="RBD_domain_sf"/>
</dbReference>
<evidence type="ECO:0000313" key="13">
    <source>
        <dbReference type="EMBL" id="MFH4976900.1"/>
    </source>
</evidence>
<evidence type="ECO:0000256" key="1">
    <source>
        <dbReference type="ARBA" id="ARBA00004123"/>
    </source>
</evidence>
<feature type="compositionally biased region" description="Gly residues" evidence="10">
    <location>
        <begin position="277"/>
        <end position="309"/>
    </location>
</feature>
<organism evidence="13 14">
    <name type="scientific">Gnathostoma spinigerum</name>
    <dbReference type="NCBI Taxonomy" id="75299"/>
    <lineage>
        <taxon>Eukaryota</taxon>
        <taxon>Metazoa</taxon>
        <taxon>Ecdysozoa</taxon>
        <taxon>Nematoda</taxon>
        <taxon>Chromadorea</taxon>
        <taxon>Rhabditida</taxon>
        <taxon>Spirurina</taxon>
        <taxon>Gnathostomatomorpha</taxon>
        <taxon>Gnathostomatoidea</taxon>
        <taxon>Gnathostomatidae</taxon>
        <taxon>Gnathostoma</taxon>
    </lineage>
</organism>
<evidence type="ECO:0000256" key="5">
    <source>
        <dbReference type="ARBA" id="ARBA00022833"/>
    </source>
</evidence>
<protein>
    <submittedName>
        <fullName evidence="13">Uncharacterized protein</fullName>
    </submittedName>
</protein>
<feature type="compositionally biased region" description="Basic and acidic residues" evidence="10">
    <location>
        <begin position="609"/>
        <end position="619"/>
    </location>
</feature>
<dbReference type="SUPFAM" id="SSF54928">
    <property type="entry name" value="RNA-binding domain, RBD"/>
    <property type="match status" value="1"/>
</dbReference>
<dbReference type="AlphaFoldDB" id="A0ABD6EB80"/>
<comment type="caution">
    <text evidence="13">The sequence shown here is derived from an EMBL/GenBank/DDBJ whole genome shotgun (WGS) entry which is preliminary data.</text>
</comment>
<dbReference type="EMBL" id="JBGFUD010001900">
    <property type="protein sequence ID" value="MFH4976900.1"/>
    <property type="molecule type" value="Genomic_DNA"/>
</dbReference>
<accession>A0ABD6EB80</accession>
<evidence type="ECO:0000256" key="10">
    <source>
        <dbReference type="SAM" id="MobiDB-lite"/>
    </source>
</evidence>
<dbReference type="InterPro" id="IPR036443">
    <property type="entry name" value="Znf_RanBP2_sf"/>
</dbReference>
<dbReference type="Pfam" id="PF00076">
    <property type="entry name" value="RRM_1"/>
    <property type="match status" value="1"/>
</dbReference>
<dbReference type="Proteomes" id="UP001608902">
    <property type="component" value="Unassembled WGS sequence"/>
</dbReference>
<comment type="subcellular location">
    <subcellularLocation>
        <location evidence="1">Nucleus</location>
    </subcellularLocation>
</comment>
<evidence type="ECO:0000259" key="11">
    <source>
        <dbReference type="PROSITE" id="PS50102"/>
    </source>
</evidence>
<dbReference type="PROSITE" id="PS50199">
    <property type="entry name" value="ZF_RANBP2_2"/>
    <property type="match status" value="1"/>
</dbReference>
<name>A0ABD6EB80_9BILA</name>
<keyword evidence="5" id="KW-0862">Zinc</keyword>
<evidence type="ECO:0000256" key="3">
    <source>
        <dbReference type="ARBA" id="ARBA00022723"/>
    </source>
</evidence>
<dbReference type="InterPro" id="IPR012677">
    <property type="entry name" value="Nucleotide-bd_a/b_plait_sf"/>
</dbReference>
<dbReference type="PROSITE" id="PS01358">
    <property type="entry name" value="ZF_RANBP2_1"/>
    <property type="match status" value="1"/>
</dbReference>
<dbReference type="Gene3D" id="3.30.70.330">
    <property type="match status" value="1"/>
</dbReference>
<feature type="compositionally biased region" description="Basic and acidic residues" evidence="10">
    <location>
        <begin position="448"/>
        <end position="466"/>
    </location>
</feature>
<evidence type="ECO:0000256" key="2">
    <source>
        <dbReference type="ARBA" id="ARBA00008448"/>
    </source>
</evidence>
<evidence type="ECO:0000256" key="6">
    <source>
        <dbReference type="ARBA" id="ARBA00022884"/>
    </source>
</evidence>
<dbReference type="GO" id="GO:0003723">
    <property type="term" value="F:RNA binding"/>
    <property type="evidence" value="ECO:0007669"/>
    <property type="project" value="UniProtKB-UniRule"/>
</dbReference>
<keyword evidence="3" id="KW-0479">Metal-binding</keyword>
<dbReference type="SMART" id="SM00547">
    <property type="entry name" value="ZnF_RBZ"/>
    <property type="match status" value="1"/>
</dbReference>
<feature type="compositionally biased region" description="Basic and acidic residues" evidence="10">
    <location>
        <begin position="207"/>
        <end position="272"/>
    </location>
</feature>
<feature type="compositionally biased region" description="Polar residues" evidence="10">
    <location>
        <begin position="8"/>
        <end position="28"/>
    </location>
</feature>
<dbReference type="Gene3D" id="4.10.1060.10">
    <property type="entry name" value="Zinc finger, RanBP2-type"/>
    <property type="match status" value="1"/>
</dbReference>
<feature type="domain" description="RRM" evidence="11">
    <location>
        <begin position="321"/>
        <end position="407"/>
    </location>
</feature>
<evidence type="ECO:0000259" key="12">
    <source>
        <dbReference type="PROSITE" id="PS50199"/>
    </source>
</evidence>
<feature type="region of interest" description="Disordered" evidence="10">
    <location>
        <begin position="1"/>
        <end position="32"/>
    </location>
</feature>
<feature type="compositionally biased region" description="Gly residues" evidence="10">
    <location>
        <begin position="590"/>
        <end position="608"/>
    </location>
</feature>
<evidence type="ECO:0000256" key="8">
    <source>
        <dbReference type="PROSITE-ProRule" id="PRU00176"/>
    </source>
</evidence>
<evidence type="ECO:0000256" key="4">
    <source>
        <dbReference type="ARBA" id="ARBA00022771"/>
    </source>
</evidence>
<proteinExistence type="inferred from homology"/>
<feature type="region of interest" description="Disordered" evidence="10">
    <location>
        <begin position="53"/>
        <end position="316"/>
    </location>
</feature>
<evidence type="ECO:0000256" key="9">
    <source>
        <dbReference type="PROSITE-ProRule" id="PRU00322"/>
    </source>
</evidence>
<dbReference type="GO" id="GO:0005634">
    <property type="term" value="C:nucleus"/>
    <property type="evidence" value="ECO:0007669"/>
    <property type="project" value="UniProtKB-SubCell"/>
</dbReference>
<keyword evidence="14" id="KW-1185">Reference proteome</keyword>
<feature type="compositionally biased region" description="Gly residues" evidence="10">
    <location>
        <begin position="489"/>
        <end position="526"/>
    </location>
</feature>